<keyword evidence="2" id="KW-1185">Reference proteome</keyword>
<evidence type="ECO:0000313" key="1">
    <source>
        <dbReference type="EMBL" id="KRT14350.1"/>
    </source>
</evidence>
<evidence type="ECO:0000313" key="2">
    <source>
        <dbReference type="Proteomes" id="UP000051950"/>
    </source>
</evidence>
<dbReference type="EMBL" id="LMZQ01000020">
    <property type="protein sequence ID" value="KRT14350.1"/>
    <property type="molecule type" value="Genomic_DNA"/>
</dbReference>
<name>A0A0T5VKG1_9SPHI</name>
<dbReference type="AlphaFoldDB" id="A0A0T5VKG1"/>
<gene>
    <name evidence="1" type="ORF">ASU31_20300</name>
</gene>
<reference evidence="1 2" key="1">
    <citation type="submission" date="2015-11" db="EMBL/GenBank/DDBJ databases">
        <title>Sequence of Pedobacter ginsenosidimutans.</title>
        <authorList>
            <person name="Carson E."/>
            <person name="Keyser V."/>
            <person name="Newman J."/>
            <person name="Miller J."/>
        </authorList>
    </citation>
    <scope>NUCLEOTIDE SEQUENCE [LARGE SCALE GENOMIC DNA]</scope>
    <source>
        <strain evidence="1 2">KACC 14530</strain>
    </source>
</reference>
<accession>A0A0T5VKG1</accession>
<proteinExistence type="predicted"/>
<protein>
    <recommendedName>
        <fullName evidence="3">Transcriptional regulator</fullName>
    </recommendedName>
</protein>
<organism evidence="1 2">
    <name type="scientific">Pedobacter ginsenosidimutans</name>
    <dbReference type="NCBI Taxonomy" id="687842"/>
    <lineage>
        <taxon>Bacteria</taxon>
        <taxon>Pseudomonadati</taxon>
        <taxon>Bacteroidota</taxon>
        <taxon>Sphingobacteriia</taxon>
        <taxon>Sphingobacteriales</taxon>
        <taxon>Sphingobacteriaceae</taxon>
        <taxon>Pedobacter</taxon>
    </lineage>
</organism>
<sequence length="103" mass="11891">MRVDKLKIHEKFNQVVHLINLDNRVSSTEMALIYGLIVFYIRGGFHSNFHVSRSGLMQISKISSTRTYHKSINNLIKLGYIEYHPSYHPKLGSMVSWINTVGI</sequence>
<dbReference type="Proteomes" id="UP000051950">
    <property type="component" value="Unassembled WGS sequence"/>
</dbReference>
<evidence type="ECO:0008006" key="3">
    <source>
        <dbReference type="Google" id="ProtNLM"/>
    </source>
</evidence>
<dbReference type="STRING" id="687842.ASU31_20300"/>
<comment type="caution">
    <text evidence="1">The sequence shown here is derived from an EMBL/GenBank/DDBJ whole genome shotgun (WGS) entry which is preliminary data.</text>
</comment>